<dbReference type="AlphaFoldDB" id="A0A382NV65"/>
<evidence type="ECO:0000259" key="1">
    <source>
        <dbReference type="Pfam" id="PF22698"/>
    </source>
</evidence>
<accession>A0A382NV65</accession>
<dbReference type="SUPFAM" id="SSF55347">
    <property type="entry name" value="Glyceraldehyde-3-phosphate dehydrogenase-like, C-terminal domain"/>
    <property type="match status" value="1"/>
</dbReference>
<dbReference type="Gene3D" id="3.30.360.10">
    <property type="entry name" value="Dihydrodipicolinate Reductase, domain 2"/>
    <property type="match status" value="1"/>
</dbReference>
<dbReference type="InterPro" id="IPR050085">
    <property type="entry name" value="AGPR"/>
</dbReference>
<dbReference type="Pfam" id="PF22698">
    <property type="entry name" value="Semialdhyde_dhC_1"/>
    <property type="match status" value="1"/>
</dbReference>
<reference evidence="2" key="1">
    <citation type="submission" date="2018-05" db="EMBL/GenBank/DDBJ databases">
        <authorList>
            <person name="Lanie J.A."/>
            <person name="Ng W.-L."/>
            <person name="Kazmierczak K.M."/>
            <person name="Andrzejewski T.M."/>
            <person name="Davidsen T.M."/>
            <person name="Wayne K.J."/>
            <person name="Tettelin H."/>
            <person name="Glass J.I."/>
            <person name="Rusch D."/>
            <person name="Podicherti R."/>
            <person name="Tsui H.-C.T."/>
            <person name="Winkler M.E."/>
        </authorList>
    </citation>
    <scope>NUCLEOTIDE SEQUENCE</scope>
</reference>
<dbReference type="PANTHER" id="PTHR32338:SF10">
    <property type="entry name" value="N-ACETYL-GAMMA-GLUTAMYL-PHOSPHATE REDUCTASE, CHLOROPLASTIC-RELATED"/>
    <property type="match status" value="1"/>
</dbReference>
<dbReference type="EMBL" id="UINC01102611">
    <property type="protein sequence ID" value="SVC64368.1"/>
    <property type="molecule type" value="Genomic_DNA"/>
</dbReference>
<dbReference type="PANTHER" id="PTHR32338">
    <property type="entry name" value="N-ACETYL-GAMMA-GLUTAMYL-PHOSPHATE REDUCTASE, CHLOROPLASTIC-RELATED-RELATED"/>
    <property type="match status" value="1"/>
</dbReference>
<gene>
    <name evidence="2" type="ORF">METZ01_LOCUS317222</name>
</gene>
<name>A0A382NV65_9ZZZZ</name>
<evidence type="ECO:0000313" key="2">
    <source>
        <dbReference type="EMBL" id="SVC64368.1"/>
    </source>
</evidence>
<protein>
    <recommendedName>
        <fullName evidence="1">N-acetyl-gamma-glutamyl-phosphate reductase dimerisation domain-containing protein</fullName>
    </recommendedName>
</protein>
<feature type="domain" description="N-acetyl-gamma-glutamyl-phosphate reductase dimerisation" evidence="1">
    <location>
        <begin position="14"/>
        <end position="149"/>
    </location>
</feature>
<dbReference type="InterPro" id="IPR058924">
    <property type="entry name" value="AGPR_dimerisation_dom"/>
</dbReference>
<proteinExistence type="predicted"/>
<organism evidence="2">
    <name type="scientific">marine metagenome</name>
    <dbReference type="NCBI Taxonomy" id="408172"/>
    <lineage>
        <taxon>unclassified sequences</taxon>
        <taxon>metagenomes</taxon>
        <taxon>ecological metagenomes</taxon>
    </lineage>
</organism>
<feature type="non-terminal residue" evidence="2">
    <location>
        <position position="1"/>
    </location>
</feature>
<sequence length="177" mass="19602">QLSIEPIKDLLVGKTSSFGISGYSGAGSNPNNKNDKNILRENILPYSLANHLHQEEVRAHCYKKSSFAPHVADFFRGISMTTHIRLKEPSDSSEILKLFKDFYQNKPLVKITKSIPLVADNVMQHHASIGGFDIDDSGLNLVICCPLDNLLKGAATQCIQNLNYASQLNEEVGINYD</sequence>